<dbReference type="InterPro" id="IPR016454">
    <property type="entry name" value="Cysteine_dSase"/>
</dbReference>
<dbReference type="EMBL" id="FYEH01000005">
    <property type="protein sequence ID" value="SNB67289.1"/>
    <property type="molecule type" value="Genomic_DNA"/>
</dbReference>
<comment type="cofactor">
    <cofactor evidence="1">
        <name>pyridoxal 5'-phosphate</name>
        <dbReference type="ChEBI" id="CHEBI:597326"/>
    </cofactor>
</comment>
<dbReference type="Proteomes" id="UP000197065">
    <property type="component" value="Unassembled WGS sequence"/>
</dbReference>
<evidence type="ECO:0000256" key="1">
    <source>
        <dbReference type="ARBA" id="ARBA00001933"/>
    </source>
</evidence>
<evidence type="ECO:0000259" key="11">
    <source>
        <dbReference type="Pfam" id="PF00266"/>
    </source>
</evidence>
<evidence type="ECO:0000256" key="4">
    <source>
        <dbReference type="ARBA" id="ARBA00013558"/>
    </source>
</evidence>
<evidence type="ECO:0000256" key="8">
    <source>
        <dbReference type="ARBA" id="ARBA00023004"/>
    </source>
</evidence>
<keyword evidence="6" id="KW-0479">Metal-binding</keyword>
<evidence type="ECO:0000256" key="5">
    <source>
        <dbReference type="ARBA" id="ARBA00022679"/>
    </source>
</evidence>
<dbReference type="InterPro" id="IPR000192">
    <property type="entry name" value="Aminotrans_V_dom"/>
</dbReference>
<dbReference type="InterPro" id="IPR015421">
    <property type="entry name" value="PyrdxlP-dep_Trfase_major"/>
</dbReference>
<dbReference type="PANTHER" id="PTHR11601:SF34">
    <property type="entry name" value="CYSTEINE DESULFURASE"/>
    <property type="match status" value="1"/>
</dbReference>
<dbReference type="AlphaFoldDB" id="A0A212R5F9"/>
<dbReference type="PANTHER" id="PTHR11601">
    <property type="entry name" value="CYSTEINE DESULFURYLASE FAMILY MEMBER"/>
    <property type="match status" value="1"/>
</dbReference>
<dbReference type="Gene3D" id="3.90.1150.10">
    <property type="entry name" value="Aspartate Aminotransferase, domain 1"/>
    <property type="match status" value="1"/>
</dbReference>
<evidence type="ECO:0000256" key="6">
    <source>
        <dbReference type="ARBA" id="ARBA00022723"/>
    </source>
</evidence>
<proteinExistence type="inferred from homology"/>
<dbReference type="InterPro" id="IPR015424">
    <property type="entry name" value="PyrdxlP-dep_Trfase"/>
</dbReference>
<keyword evidence="8" id="KW-0408">Iron</keyword>
<dbReference type="InterPro" id="IPR015422">
    <property type="entry name" value="PyrdxlP-dep_Trfase_small"/>
</dbReference>
<dbReference type="PIRSF" id="PIRSF005572">
    <property type="entry name" value="NifS"/>
    <property type="match status" value="1"/>
</dbReference>
<gene>
    <name evidence="12" type="ORF">SAMN07250955_105300</name>
</gene>
<comment type="similarity">
    <text evidence="3">Belongs to the class-V pyridoxal-phosphate-dependent aminotransferase family. NifS/IscS subfamily.</text>
</comment>
<reference evidence="12 13" key="1">
    <citation type="submission" date="2017-06" db="EMBL/GenBank/DDBJ databases">
        <authorList>
            <person name="Kim H.J."/>
            <person name="Triplett B.A."/>
        </authorList>
    </citation>
    <scope>NUCLEOTIDE SEQUENCE [LARGE SCALE GENOMIC DNA]</scope>
    <source>
        <strain evidence="12 13">B29T1</strain>
    </source>
</reference>
<evidence type="ECO:0000256" key="10">
    <source>
        <dbReference type="ARBA" id="ARBA00050776"/>
    </source>
</evidence>
<evidence type="ECO:0000313" key="12">
    <source>
        <dbReference type="EMBL" id="SNB67289.1"/>
    </source>
</evidence>
<keyword evidence="5" id="KW-0808">Transferase</keyword>
<protein>
    <recommendedName>
        <fullName evidence="4">Cysteine desulfurase</fullName>
    </recommendedName>
</protein>
<evidence type="ECO:0000256" key="9">
    <source>
        <dbReference type="ARBA" id="ARBA00023014"/>
    </source>
</evidence>
<dbReference type="RefSeq" id="WP_088561289.1">
    <property type="nucleotide sequence ID" value="NZ_FYEH01000005.1"/>
</dbReference>
<dbReference type="OrthoDB" id="9808002at2"/>
<evidence type="ECO:0000256" key="7">
    <source>
        <dbReference type="ARBA" id="ARBA00022898"/>
    </source>
</evidence>
<comment type="catalytic activity">
    <reaction evidence="10">
        <text>(sulfur carrier)-H + L-cysteine = (sulfur carrier)-SH + L-alanine</text>
        <dbReference type="Rhea" id="RHEA:43892"/>
        <dbReference type="Rhea" id="RHEA-COMP:14737"/>
        <dbReference type="Rhea" id="RHEA-COMP:14739"/>
        <dbReference type="ChEBI" id="CHEBI:29917"/>
        <dbReference type="ChEBI" id="CHEBI:35235"/>
        <dbReference type="ChEBI" id="CHEBI:57972"/>
        <dbReference type="ChEBI" id="CHEBI:64428"/>
        <dbReference type="EC" id="2.8.1.7"/>
    </reaction>
</comment>
<dbReference type="SUPFAM" id="SSF53383">
    <property type="entry name" value="PLP-dependent transferases"/>
    <property type="match status" value="1"/>
</dbReference>
<keyword evidence="13" id="KW-1185">Reference proteome</keyword>
<dbReference type="Pfam" id="PF00266">
    <property type="entry name" value="Aminotran_5"/>
    <property type="match status" value="1"/>
</dbReference>
<accession>A0A212R5F9</accession>
<dbReference type="Gene3D" id="3.40.640.10">
    <property type="entry name" value="Type I PLP-dependent aspartate aminotransferase-like (Major domain)"/>
    <property type="match status" value="1"/>
</dbReference>
<organism evidence="12 13">
    <name type="scientific">Arboricoccus pini</name>
    <dbReference type="NCBI Taxonomy" id="1963835"/>
    <lineage>
        <taxon>Bacteria</taxon>
        <taxon>Pseudomonadati</taxon>
        <taxon>Pseudomonadota</taxon>
        <taxon>Alphaproteobacteria</taxon>
        <taxon>Geminicoccales</taxon>
        <taxon>Geminicoccaceae</taxon>
        <taxon>Arboricoccus</taxon>
    </lineage>
</organism>
<feature type="domain" description="Aminotransferase class V" evidence="11">
    <location>
        <begin position="9"/>
        <end position="352"/>
    </location>
</feature>
<evidence type="ECO:0000313" key="13">
    <source>
        <dbReference type="Proteomes" id="UP000197065"/>
    </source>
</evidence>
<dbReference type="GO" id="GO:0046872">
    <property type="term" value="F:metal ion binding"/>
    <property type="evidence" value="ECO:0007669"/>
    <property type="project" value="UniProtKB-KW"/>
</dbReference>
<comment type="function">
    <text evidence="2">Catalyzes the removal of elemental sulfur atoms from cysteine to produce alanine. Seems to participate in the biosynthesis of the nitrogenase metalloclusters by providing the inorganic sulfur required for the Fe-S core formation.</text>
</comment>
<evidence type="ECO:0000256" key="2">
    <source>
        <dbReference type="ARBA" id="ARBA00003120"/>
    </source>
</evidence>
<dbReference type="GO" id="GO:0031071">
    <property type="term" value="F:cysteine desulfurase activity"/>
    <property type="evidence" value="ECO:0007669"/>
    <property type="project" value="UniProtKB-EC"/>
</dbReference>
<sequence length="373" mass="38792">MPKPTTKAYLDYNATAPMREETVAVIAQAMREVGNPSSTHQAGQGARRRLEAARSALAALVAVDPTAVIFTSGATESNHAALAAVDGKRLVSAIEHPSVAAVDASCPPIPVTPDGVINLDALERMLRSYRPELVAVMAANNETGVVQPVGAIARLVHEAGALLHVDAVQAITKLPLCVGGVDGADSLSISGHKLGGPPGIGALILAPGRRIRPWLRGGGQEGRRRAGTENVPSAVGWAHALASSVDWNAIALLRKRLEKEVRLLCPEARIVGEEAPRLPNTTCLITPGISNEAQLMALDLAGVSIGTGSACSSGKVEPSMVLQAMGVGADDARSAIRISLGWASCERDIDAFLSVYESMVGVRRRRMGLSSGA</sequence>
<keyword evidence="9" id="KW-0411">Iron-sulfur</keyword>
<dbReference type="GO" id="GO:0051536">
    <property type="term" value="F:iron-sulfur cluster binding"/>
    <property type="evidence" value="ECO:0007669"/>
    <property type="project" value="UniProtKB-KW"/>
</dbReference>
<keyword evidence="7" id="KW-0663">Pyridoxal phosphate</keyword>
<evidence type="ECO:0000256" key="3">
    <source>
        <dbReference type="ARBA" id="ARBA00006490"/>
    </source>
</evidence>
<name>A0A212R5F9_9PROT</name>